<feature type="compositionally biased region" description="Basic and acidic residues" evidence="2">
    <location>
        <begin position="268"/>
        <end position="284"/>
    </location>
</feature>
<feature type="signal peptide" evidence="3">
    <location>
        <begin position="1"/>
        <end position="26"/>
    </location>
</feature>
<evidence type="ECO:0000313" key="6">
    <source>
        <dbReference type="Proteomes" id="UP001201980"/>
    </source>
</evidence>
<feature type="chain" id="PRO_5042233031" description="UDENN FLCN/SMCR8-type domain-containing protein" evidence="3">
    <location>
        <begin position="27"/>
        <end position="575"/>
    </location>
</feature>
<sequence>MGKPPERPPPPEALMLMMSHFQLCLAHYCDVHGPTPLMVTEGLPVPCSTCYDEEPPEVPRPQTSSNTPSSTTVITEALRRINLQAAANRSFSASNSTQDAQTHRATLLRASGLPSNSSSHATTTVPAATSAIETPPESPLRASGDYSASGPAPPQRRDAARFRRTYDDYITSRLQNPCESCALTLPKQQPDTATPTPNPTCGDTPADGTSATSGAAPVPPLSSRRGSTISNTDLRTDSHGPTLRTRAPFARVYGPGAPGEADMATPPKSRDSSSDREGRVDHDGATASRSSTASSSCQVGGNHSACHMHFLDYTSTHQPSQPESFSFVRTSCLRAMSQETLPRPPTTGDAAMPNNPTSPTMVNIPQNAFAGITNQGQFVTTHSAGTAVAGGPIVFGDPVSGFTTGYVFRVTDIHARGNKRLYAFLALSTHRECQVMRTFSYVSAAFRELAQWIQALAEAEAERAAENKEVAPWMAGLDPNVIPSQQPVSAAGEGQNVAPGGVGGYLGGDRSRGPGGSSFLAGGSRRYGGGLGGMSGGVNLKARGLADLVGMPDFFIKLHAEFVRLLLELGVMLSS</sequence>
<dbReference type="PANTHER" id="PTHR31441:SF2">
    <property type="entry name" value="FOLLICULIN"/>
    <property type="match status" value="1"/>
</dbReference>
<protein>
    <recommendedName>
        <fullName evidence="4">UDENN FLCN/SMCR8-type domain-containing protein</fullName>
    </recommendedName>
</protein>
<evidence type="ECO:0000256" key="3">
    <source>
        <dbReference type="SAM" id="SignalP"/>
    </source>
</evidence>
<dbReference type="AlphaFoldDB" id="A0AAD5RHK6"/>
<reference evidence="5" key="1">
    <citation type="submission" date="2022-07" db="EMBL/GenBank/DDBJ databases">
        <title>Draft genome sequence of Zalerion maritima ATCC 34329, a (micro)plastics degrading marine fungus.</title>
        <authorList>
            <person name="Paco A."/>
            <person name="Goncalves M.F.M."/>
            <person name="Rocha-Santos T.A.P."/>
            <person name="Alves A."/>
        </authorList>
    </citation>
    <scope>NUCLEOTIDE SEQUENCE</scope>
    <source>
        <strain evidence="5">ATCC 34329</strain>
    </source>
</reference>
<dbReference type="PROSITE" id="PS51834">
    <property type="entry name" value="DENN_FLCN_SMCR8"/>
    <property type="match status" value="1"/>
</dbReference>
<dbReference type="InterPro" id="IPR037521">
    <property type="entry name" value="FLCN/SMCR8_DENN"/>
</dbReference>
<name>A0AAD5RHK6_9PEZI</name>
<dbReference type="InterPro" id="IPR021713">
    <property type="entry name" value="Folliculin"/>
</dbReference>
<evidence type="ECO:0000256" key="2">
    <source>
        <dbReference type="SAM" id="MobiDB-lite"/>
    </source>
</evidence>
<feature type="coiled-coil region" evidence="1">
    <location>
        <begin position="442"/>
        <end position="469"/>
    </location>
</feature>
<feature type="domain" description="UDENN FLCN/SMCR8-type" evidence="4">
    <location>
        <begin position="315"/>
        <end position="575"/>
    </location>
</feature>
<dbReference type="GO" id="GO:0005829">
    <property type="term" value="C:cytosol"/>
    <property type="evidence" value="ECO:0007669"/>
    <property type="project" value="TreeGrafter"/>
</dbReference>
<comment type="caution">
    <text evidence="5">The sequence shown here is derived from an EMBL/GenBank/DDBJ whole genome shotgun (WGS) entry which is preliminary data.</text>
</comment>
<dbReference type="EMBL" id="JAKWBI020000495">
    <property type="protein sequence ID" value="KAJ2894448.1"/>
    <property type="molecule type" value="Genomic_DNA"/>
</dbReference>
<dbReference type="Pfam" id="PF11704">
    <property type="entry name" value="Folliculin"/>
    <property type="match status" value="1"/>
</dbReference>
<feature type="compositionally biased region" description="Polar residues" evidence="2">
    <location>
        <begin position="186"/>
        <end position="213"/>
    </location>
</feature>
<gene>
    <name evidence="5" type="ORF">MKZ38_007527</name>
</gene>
<evidence type="ECO:0000259" key="4">
    <source>
        <dbReference type="PROSITE" id="PS51834"/>
    </source>
</evidence>
<feature type="compositionally biased region" description="Polar residues" evidence="2">
    <location>
        <begin position="113"/>
        <end position="127"/>
    </location>
</feature>
<dbReference type="PANTHER" id="PTHR31441">
    <property type="entry name" value="FOLLICULIN FAMILY MEMBER"/>
    <property type="match status" value="1"/>
</dbReference>
<feature type="region of interest" description="Disordered" evidence="2">
    <location>
        <begin position="110"/>
        <end position="161"/>
    </location>
</feature>
<keyword evidence="6" id="KW-1185">Reference proteome</keyword>
<feature type="region of interest" description="Disordered" evidence="2">
    <location>
        <begin position="186"/>
        <end position="299"/>
    </location>
</feature>
<dbReference type="GO" id="GO:1904263">
    <property type="term" value="P:positive regulation of TORC1 signaling"/>
    <property type="evidence" value="ECO:0007669"/>
    <property type="project" value="TreeGrafter"/>
</dbReference>
<keyword evidence="1" id="KW-0175">Coiled coil</keyword>
<evidence type="ECO:0000313" key="5">
    <source>
        <dbReference type="EMBL" id="KAJ2894448.1"/>
    </source>
</evidence>
<feature type="compositionally biased region" description="Low complexity" evidence="2">
    <location>
        <begin position="285"/>
        <end position="296"/>
    </location>
</feature>
<organism evidence="5 6">
    <name type="scientific">Zalerion maritima</name>
    <dbReference type="NCBI Taxonomy" id="339359"/>
    <lineage>
        <taxon>Eukaryota</taxon>
        <taxon>Fungi</taxon>
        <taxon>Dikarya</taxon>
        <taxon>Ascomycota</taxon>
        <taxon>Pezizomycotina</taxon>
        <taxon>Sordariomycetes</taxon>
        <taxon>Lulworthiomycetidae</taxon>
        <taxon>Lulworthiales</taxon>
        <taxon>Lulworthiaceae</taxon>
        <taxon>Zalerion</taxon>
    </lineage>
</organism>
<dbReference type="GO" id="GO:0005096">
    <property type="term" value="F:GTPase activator activity"/>
    <property type="evidence" value="ECO:0007669"/>
    <property type="project" value="InterPro"/>
</dbReference>
<dbReference type="InterPro" id="IPR037520">
    <property type="entry name" value="Folliculin/SMCR8_longin"/>
</dbReference>
<accession>A0AAD5RHK6</accession>
<proteinExistence type="predicted"/>
<evidence type="ECO:0000256" key="1">
    <source>
        <dbReference type="SAM" id="Coils"/>
    </source>
</evidence>
<keyword evidence="3" id="KW-0732">Signal</keyword>
<feature type="compositionally biased region" description="Polar residues" evidence="2">
    <location>
        <begin position="224"/>
        <end position="233"/>
    </location>
</feature>
<dbReference type="Proteomes" id="UP001201980">
    <property type="component" value="Unassembled WGS sequence"/>
</dbReference>